<dbReference type="EMBL" id="NRRV01000284">
    <property type="protein sequence ID" value="MBK1634099.1"/>
    <property type="molecule type" value="Genomic_DNA"/>
</dbReference>
<accession>A0ABS1CQ73</accession>
<proteinExistence type="predicted"/>
<reference evidence="1 2" key="1">
    <citation type="journal article" date="2020" name="Microorganisms">
        <title>Osmotic Adaptation and Compatible Solute Biosynthesis of Phototrophic Bacteria as Revealed from Genome Analyses.</title>
        <authorList>
            <person name="Imhoff J.F."/>
            <person name="Rahn T."/>
            <person name="Kunzel S."/>
            <person name="Keller A."/>
            <person name="Neulinger S.C."/>
        </authorList>
    </citation>
    <scope>NUCLEOTIDE SEQUENCE [LARGE SCALE GENOMIC DNA]</scope>
    <source>
        <strain evidence="1 2">DSM 6210</strain>
    </source>
</reference>
<dbReference type="Proteomes" id="UP000748752">
    <property type="component" value="Unassembled WGS sequence"/>
</dbReference>
<feature type="non-terminal residue" evidence="1">
    <location>
        <position position="180"/>
    </location>
</feature>
<keyword evidence="2" id="KW-1185">Reference proteome</keyword>
<gene>
    <name evidence="1" type="ORF">CKO31_25975</name>
</gene>
<evidence type="ECO:0000313" key="1">
    <source>
        <dbReference type="EMBL" id="MBK1634099.1"/>
    </source>
</evidence>
<protein>
    <submittedName>
        <fullName evidence="1">Uncharacterized protein</fullName>
    </submittedName>
</protein>
<comment type="caution">
    <text evidence="1">The sequence shown here is derived from an EMBL/GenBank/DDBJ whole genome shotgun (WGS) entry which is preliminary data.</text>
</comment>
<sequence length="180" mass="20273">LQQASTTLSHFQQTDLAFLLPPRQRTKARFMAIDAHINWAQRLIAYHDRGDFSAIGRPCGFSATAWARLHARWGKRRVEPLRALIGQRYATRAALCEALRAAGATALDDDLDDTFWRLADRGYARFLEAFDWLLAYRQLLPQWAQTMAVAKTIQTVLKTHGLARATPAAVQAELAKQDAL</sequence>
<organism evidence="1 2">
    <name type="scientific">Thiohalocapsa halophila</name>
    <dbReference type="NCBI Taxonomy" id="69359"/>
    <lineage>
        <taxon>Bacteria</taxon>
        <taxon>Pseudomonadati</taxon>
        <taxon>Pseudomonadota</taxon>
        <taxon>Gammaproteobacteria</taxon>
        <taxon>Chromatiales</taxon>
        <taxon>Chromatiaceae</taxon>
        <taxon>Thiohalocapsa</taxon>
    </lineage>
</organism>
<evidence type="ECO:0000313" key="2">
    <source>
        <dbReference type="Proteomes" id="UP000748752"/>
    </source>
</evidence>
<name>A0ABS1CQ73_9GAMM</name>
<feature type="non-terminal residue" evidence="1">
    <location>
        <position position="1"/>
    </location>
</feature>